<dbReference type="Proteomes" id="UP001163046">
    <property type="component" value="Unassembled WGS sequence"/>
</dbReference>
<dbReference type="OrthoDB" id="18896at2759"/>
<keyword evidence="5" id="KW-0344">Guanine-nucleotide releasing factor</keyword>
<dbReference type="InterPro" id="IPR027357">
    <property type="entry name" value="DOCKER_dom"/>
</dbReference>
<feature type="compositionally biased region" description="Low complexity" evidence="8">
    <location>
        <begin position="1851"/>
        <end position="1869"/>
    </location>
</feature>
<dbReference type="CDD" id="cd11872">
    <property type="entry name" value="SH3_DOCK_AB"/>
    <property type="match status" value="1"/>
</dbReference>
<dbReference type="Pfam" id="PF06920">
    <property type="entry name" value="DHR-2_Lobe_A"/>
    <property type="match status" value="1"/>
</dbReference>
<dbReference type="Gene3D" id="1.20.1270.350">
    <property type="entry name" value="Dedicator of cytokinesis N-terminal subdomain"/>
    <property type="match status" value="1"/>
</dbReference>
<dbReference type="EMBL" id="MU825878">
    <property type="protein sequence ID" value="KAJ7386091.1"/>
    <property type="molecule type" value="Genomic_DNA"/>
</dbReference>
<organism evidence="12 13">
    <name type="scientific">Desmophyllum pertusum</name>
    <dbReference type="NCBI Taxonomy" id="174260"/>
    <lineage>
        <taxon>Eukaryota</taxon>
        <taxon>Metazoa</taxon>
        <taxon>Cnidaria</taxon>
        <taxon>Anthozoa</taxon>
        <taxon>Hexacorallia</taxon>
        <taxon>Scleractinia</taxon>
        <taxon>Caryophylliina</taxon>
        <taxon>Caryophylliidae</taxon>
        <taxon>Desmophyllum</taxon>
    </lineage>
</organism>
<dbReference type="GO" id="GO:0031267">
    <property type="term" value="F:small GTPase binding"/>
    <property type="evidence" value="ECO:0007669"/>
    <property type="project" value="TreeGrafter"/>
</dbReference>
<feature type="compositionally biased region" description="Low complexity" evidence="8">
    <location>
        <begin position="1903"/>
        <end position="1939"/>
    </location>
</feature>
<evidence type="ECO:0000256" key="6">
    <source>
        <dbReference type="PROSITE-ProRule" id="PRU00192"/>
    </source>
</evidence>
<dbReference type="InterPro" id="IPR032376">
    <property type="entry name" value="DOCK_N"/>
</dbReference>
<accession>A0A9W9ZQR8</accession>
<dbReference type="Gene3D" id="1.25.40.410">
    <property type="match status" value="1"/>
</dbReference>
<feature type="compositionally biased region" description="Low complexity" evidence="8">
    <location>
        <begin position="2078"/>
        <end position="2093"/>
    </location>
</feature>
<dbReference type="Gene3D" id="1.20.58.740">
    <property type="match status" value="1"/>
</dbReference>
<dbReference type="InterPro" id="IPR046769">
    <property type="entry name" value="DOCKER_Lobe_A"/>
</dbReference>
<feature type="domain" description="C2 DOCK-type" evidence="10">
    <location>
        <begin position="423"/>
        <end position="602"/>
    </location>
</feature>
<evidence type="ECO:0000259" key="9">
    <source>
        <dbReference type="PROSITE" id="PS50002"/>
    </source>
</evidence>
<dbReference type="PROSITE" id="PS51650">
    <property type="entry name" value="C2_DOCK"/>
    <property type="match status" value="1"/>
</dbReference>
<dbReference type="Pfam" id="PF07653">
    <property type="entry name" value="SH3_2"/>
    <property type="match status" value="1"/>
</dbReference>
<evidence type="ECO:0000259" key="10">
    <source>
        <dbReference type="PROSITE" id="PS51650"/>
    </source>
</evidence>
<gene>
    <name evidence="12" type="primary">DOCK3</name>
    <name evidence="12" type="ORF">OS493_012432</name>
</gene>
<feature type="compositionally biased region" description="Low complexity" evidence="8">
    <location>
        <begin position="1975"/>
        <end position="1985"/>
    </location>
</feature>
<feature type="region of interest" description="Disordered" evidence="8">
    <location>
        <begin position="1622"/>
        <end position="1666"/>
    </location>
</feature>
<evidence type="ECO:0000259" key="11">
    <source>
        <dbReference type="PROSITE" id="PS51651"/>
    </source>
</evidence>
<dbReference type="GO" id="GO:0005085">
    <property type="term" value="F:guanyl-nucleotide exchange factor activity"/>
    <property type="evidence" value="ECO:0007669"/>
    <property type="project" value="UniProtKB-KW"/>
</dbReference>
<dbReference type="PROSITE" id="PS51651">
    <property type="entry name" value="DOCKER"/>
    <property type="match status" value="1"/>
</dbReference>
<dbReference type="InterPro" id="IPR042455">
    <property type="entry name" value="DOCK_N_sub1"/>
</dbReference>
<name>A0A9W9ZQR8_9CNID</name>
<feature type="region of interest" description="Disordered" evidence="8">
    <location>
        <begin position="1684"/>
        <end position="1944"/>
    </location>
</feature>
<dbReference type="Pfam" id="PF23554">
    <property type="entry name" value="TPR_DOCK"/>
    <property type="match status" value="1"/>
</dbReference>
<dbReference type="InterPro" id="IPR043161">
    <property type="entry name" value="DOCK_C_lobe_A"/>
</dbReference>
<dbReference type="InterPro" id="IPR046770">
    <property type="entry name" value="DOCKER_Lobe_B"/>
</dbReference>
<proteinExistence type="inferred from homology"/>
<protein>
    <submittedName>
        <fullName evidence="12">Dedicator of cytokinesis protein 3</fullName>
    </submittedName>
</protein>
<dbReference type="InterPro" id="IPR001452">
    <property type="entry name" value="SH3_domain"/>
</dbReference>
<sequence length="2182" mass="245572">MAAWKATSDAKYGVVVYNFDGNITYGLRLTIGETVHILEECAGWYRGCTLRNKAVKGIFPATYVRIKDCSVENAGTSGESVVPKEDATVKELTLILREWSVIWKDCYRTQKVRLFEALKTIMWDLVECRQKLLSGTLTQDQMDDIKKKTITKIDWGNSKMGLDLIPRVDGEVVDADSTSVVELYKVHVSSAEANLQVSGRGNFKKRASRGISTVIHHAYLNMTRFGCSIDEKCQLFFSIYDAREGRFISERFLVAISKSDSTQKVNQPQKIDNSTCVFTDLGSKDISAEAYLVAHIVRVGRMLPDGSSKKVSTASYRRPFGCAVLDIVDVLTGKEELLEEKEFHMPIFTCSDSDFWTVHDSIIKKQTSKYSVPSSNSGIHVSLRVLHGDLDKIQSENPLLLPKGIPIVRKLGFPDVIMPGDIRNDIYVTMERGEFEKGSGKTTSKNVEVSMCVIGPKGKVIEDCVFLGAGGSSLTEYQSIIFYHNSSPKWNETIKIQLPFDKFLGSHLRFGFRHLSKFEEKEKSDKTFGFSFESLMRKDGTTVPDGTHDLCVYKYDENCFYDSMTYLHMPSSLSQMANHANSGSDRLVRNSKDTFFIRTIVCSTKLTQNVDLVGLLRWRSQKRQVPSVLTSLLKIDGEEIVKFLQDIFDALFAILNESAEQYGNLVFQALVFIICILSNEKYQHFQGVLTTYIDKHFSAAMAHKKLISCLRQVLNYTGENDKMENLKNTMMALECLFKFIIQSRMLLISMHRGRDVTSQDLFRQDLWSVFTDLNELMSSRLPDVTVQSLAMQHFAGIYQDTLKVFSIEELSMIAKQFLLSAARDQKALTSSKLQFIDATVKSELFVHKESRTILMPVLVTSIQQQLMQKQDMRRCAETLGSILTSLTTGTAKGPIEEDVYLIVRTLLQPVFQTVMTVDRTSELARHFLAVLTNLLWIMTDDHYQQYLKEFRSNKELKDFLVNVFVVFIEIVKRGIFLRDWIVIIVLGNSVILRAIQNFSQALVDNFSEDNFDYQLWNSYFNLSVSFLTQSHLQLENFTEVKKNKIIDRYGDMRQVMGFEIVNMWQTLGSFQRHFMLTMVCPFLEMTLVPETELRKATLPIFFDMVECELKSKGMATMVETKIVNELDRLVSVDRKGDKEYKKLFKQILTEKFEDGLLFCEEGLAFVSRVTDLLELLLDYRRVSAEDDREQKMSCLVHLLEFYEKIGREDMYIRCINRLCDLHIAAENFTEAGITFLKHAELLKWPETLDDSPDSLKDFQLKEKLYLDAIEFLDKGKTWEKAIELCKELTEQYESPLFDFIKLGDILKKQAKFFDNIIKQVRPESEYYRVGFYGKGFPSSVRNKAFVYRGQEYEKLGSFNQRLKAQFPDGLMMDKNTPPEDDILESNKQYLQCCRVLPISEHEERFSGKAVDDKIAGYYRVNDVRRFTNSRPLRPGLEDFGNLWLERTTYTICSPLPGILRWFQITSSESVEISPLLNAVETVESKNKELNRIITNLLSDKTQSINPLGMILNGIIDAAVMGGIAKYEEAFFGPEYLKKNPKDKQLIDQLKRAIDDQVKISERGLELHDELVTENLRPFHNKMETCFADMKARVTGEERRSARPKDLQIPLPPIPVAQTLRLKKDGRKQSLPSDVGRESIPVAIAKQRRQSELPATRQSLWYDDQPANKISGSKSLEALSEIDEFAPPVPKKGSRSDLASGQSPDSVRRRTVPRGSLHQRSSSPAGMLRMATSPQNNRETSPAIPPKRKSILVPNPTDNSAPSPPPLPTRTSGDLPTNFVVNGAEIGNEAKVAPPASEDNLPALPPKKSVSRMSVEVNEPPVPEKPKRPVTLTSPVDDLEPPPMLPEKRKSYASTLSLTSSRASSVFSDSVPDFTCPLSPLFPSNPTDRLGNVTPQPFARDSRGSSLPSGSSISTISPTTPRPGGFTSQGSSSSGPNGYSYVTPPTSPRVPYAYVSSPNASVASWVSESTNYFSASSSFDSDILSPGSPPKRGFNTGTLPPLSTPMNEDLFAGTSPTKNDSTPLLIPFKEKQNFSTIERVENWSFTETTSTVTSSTTVGSRDEQAKPRTPVPAPRRNTLASSSRAALSRSCSDASDGRSNIHGFGQGVTPPEVKPRTSLYFPTDHNMKSPPPKPPRPSQSVNKLPPPMPKPYASKSAESSPATQRKALNADMHDIPPSEGNGT</sequence>
<dbReference type="Gene3D" id="2.60.40.150">
    <property type="entry name" value="C2 domain"/>
    <property type="match status" value="1"/>
</dbReference>
<feature type="domain" description="SH3" evidence="9">
    <location>
        <begin position="8"/>
        <end position="69"/>
    </location>
</feature>
<evidence type="ECO:0000313" key="12">
    <source>
        <dbReference type="EMBL" id="KAJ7386091.1"/>
    </source>
</evidence>
<dbReference type="FunFam" id="1.20.58.740:FF:000004">
    <property type="entry name" value="Dedicator of cytokinesis protein 1"/>
    <property type="match status" value="1"/>
</dbReference>
<dbReference type="Pfam" id="PF20421">
    <property type="entry name" value="DHR-2_Lobe_C"/>
    <property type="match status" value="1"/>
</dbReference>
<evidence type="ECO:0000256" key="5">
    <source>
        <dbReference type="ARBA" id="ARBA00022658"/>
    </source>
</evidence>
<dbReference type="Pfam" id="PF20422">
    <property type="entry name" value="DHR-2_Lobe_B"/>
    <property type="match status" value="1"/>
</dbReference>
<comment type="subcellular location">
    <subcellularLocation>
        <location evidence="1">Cytoplasm</location>
    </subcellularLocation>
</comment>
<dbReference type="InterPro" id="IPR043162">
    <property type="entry name" value="DOCK_C_lobe_C"/>
</dbReference>
<evidence type="ECO:0000256" key="3">
    <source>
        <dbReference type="ARBA" id="ARBA00022490"/>
    </source>
</evidence>
<dbReference type="InterPro" id="IPR056372">
    <property type="entry name" value="TPR_DOCK"/>
</dbReference>
<keyword evidence="13" id="KW-1185">Reference proteome</keyword>
<evidence type="ECO:0000313" key="13">
    <source>
        <dbReference type="Proteomes" id="UP001163046"/>
    </source>
</evidence>
<dbReference type="GO" id="GO:0005737">
    <property type="term" value="C:cytoplasm"/>
    <property type="evidence" value="ECO:0007669"/>
    <property type="project" value="UniProtKB-SubCell"/>
</dbReference>
<comment type="caution">
    <text evidence="12">The sequence shown here is derived from an EMBL/GenBank/DDBJ whole genome shotgun (WGS) entry which is preliminary data.</text>
</comment>
<feature type="compositionally biased region" description="Low complexity" evidence="8">
    <location>
        <begin position="2045"/>
        <end position="2058"/>
    </location>
</feature>
<dbReference type="InterPro" id="IPR035892">
    <property type="entry name" value="C2_domain_sf"/>
</dbReference>
<keyword evidence="2 6" id="KW-0728">SH3 domain</keyword>
<evidence type="ECO:0000256" key="4">
    <source>
        <dbReference type="ARBA" id="ARBA00022553"/>
    </source>
</evidence>
<evidence type="ECO:0000256" key="1">
    <source>
        <dbReference type="ARBA" id="ARBA00004496"/>
    </source>
</evidence>
<dbReference type="PROSITE" id="PS50002">
    <property type="entry name" value="SH3"/>
    <property type="match status" value="1"/>
</dbReference>
<dbReference type="InterPro" id="IPR026791">
    <property type="entry name" value="DOCK"/>
</dbReference>
<evidence type="ECO:0000256" key="2">
    <source>
        <dbReference type="ARBA" id="ARBA00022443"/>
    </source>
</evidence>
<dbReference type="PANTHER" id="PTHR45653">
    <property type="entry name" value="DEDICATOR OF CYTOKINESIS"/>
    <property type="match status" value="1"/>
</dbReference>
<reference evidence="12" key="1">
    <citation type="submission" date="2023-01" db="EMBL/GenBank/DDBJ databases">
        <title>Genome assembly of the deep-sea coral Lophelia pertusa.</title>
        <authorList>
            <person name="Herrera S."/>
            <person name="Cordes E."/>
        </authorList>
    </citation>
    <scope>NUCLEOTIDE SEQUENCE</scope>
    <source>
        <strain evidence="12">USNM1676648</strain>
        <tissue evidence="12">Polyp</tissue>
    </source>
</reference>
<dbReference type="Gene3D" id="2.30.30.40">
    <property type="entry name" value="SH3 Domains"/>
    <property type="match status" value="1"/>
</dbReference>
<feature type="region of interest" description="Disordered" evidence="8">
    <location>
        <begin position="2045"/>
        <end position="2182"/>
    </location>
</feature>
<dbReference type="Pfam" id="PF16172">
    <property type="entry name" value="DOCK_N"/>
    <property type="match status" value="1"/>
</dbReference>
<dbReference type="InterPro" id="IPR046773">
    <property type="entry name" value="DOCKER_Lobe_C"/>
</dbReference>
<dbReference type="InterPro" id="IPR036028">
    <property type="entry name" value="SH3-like_dom_sf"/>
</dbReference>
<keyword evidence="4" id="KW-0597">Phosphoprotein</keyword>
<dbReference type="FunFam" id="2.60.40.150:FF:000045">
    <property type="entry name" value="Dedicator of cytokinesis protein 4"/>
    <property type="match status" value="1"/>
</dbReference>
<dbReference type="PANTHER" id="PTHR45653:SF12">
    <property type="entry name" value="SPONGE, ISOFORM E"/>
    <property type="match status" value="1"/>
</dbReference>
<evidence type="ECO:0000256" key="7">
    <source>
        <dbReference type="PROSITE-ProRule" id="PRU00983"/>
    </source>
</evidence>
<dbReference type="GO" id="GO:0005886">
    <property type="term" value="C:plasma membrane"/>
    <property type="evidence" value="ECO:0007669"/>
    <property type="project" value="TreeGrafter"/>
</dbReference>
<dbReference type="GO" id="GO:0007264">
    <property type="term" value="P:small GTPase-mediated signal transduction"/>
    <property type="evidence" value="ECO:0007669"/>
    <property type="project" value="InterPro"/>
</dbReference>
<keyword evidence="3" id="KW-0963">Cytoplasm</keyword>
<dbReference type="InterPro" id="IPR027007">
    <property type="entry name" value="C2_DOCK-type_domain"/>
</dbReference>
<dbReference type="SUPFAM" id="SSF50044">
    <property type="entry name" value="SH3-domain"/>
    <property type="match status" value="1"/>
</dbReference>
<feature type="region of interest" description="Disordered" evidence="8">
    <location>
        <begin position="1975"/>
        <end position="2023"/>
    </location>
</feature>
<feature type="domain" description="DOCKER" evidence="11">
    <location>
        <begin position="1202"/>
        <end position="1602"/>
    </location>
</feature>
<comment type="similarity">
    <text evidence="7">Belongs to the DOCK family.</text>
</comment>
<evidence type="ECO:0000256" key="8">
    <source>
        <dbReference type="SAM" id="MobiDB-lite"/>
    </source>
</evidence>
<dbReference type="Pfam" id="PF14429">
    <property type="entry name" value="DOCK-C2"/>
    <property type="match status" value="1"/>
</dbReference>
<dbReference type="SMART" id="SM00326">
    <property type="entry name" value="SH3"/>
    <property type="match status" value="1"/>
</dbReference>